<proteinExistence type="inferred from homology"/>
<evidence type="ECO:0000259" key="9">
    <source>
        <dbReference type="PROSITE" id="PS50893"/>
    </source>
</evidence>
<dbReference type="Pfam" id="PF00005">
    <property type="entry name" value="ABC_tran"/>
    <property type="match status" value="1"/>
</dbReference>
<dbReference type="GO" id="GO:0005524">
    <property type="term" value="F:ATP binding"/>
    <property type="evidence" value="ECO:0007669"/>
    <property type="project" value="UniProtKB-KW"/>
</dbReference>
<dbReference type="GO" id="GO:0043190">
    <property type="term" value="C:ATP-binding cassette (ABC) transporter complex"/>
    <property type="evidence" value="ECO:0007669"/>
    <property type="project" value="TreeGrafter"/>
</dbReference>
<dbReference type="InterPro" id="IPR027417">
    <property type="entry name" value="P-loop_NTPase"/>
</dbReference>
<evidence type="ECO:0000313" key="11">
    <source>
        <dbReference type="Proteomes" id="UP000654993"/>
    </source>
</evidence>
<dbReference type="PANTHER" id="PTHR43553">
    <property type="entry name" value="HEAVY METAL TRANSPORTER"/>
    <property type="match status" value="1"/>
</dbReference>
<dbReference type="RefSeq" id="WP_200965283.1">
    <property type="nucleotide sequence ID" value="NZ_BMAQ01000002.1"/>
</dbReference>
<dbReference type="PANTHER" id="PTHR43553:SF27">
    <property type="entry name" value="ENERGY-COUPLING FACTOR TRANSPORTER ATP-BINDING PROTEIN ECFA2"/>
    <property type="match status" value="1"/>
</dbReference>
<comment type="caution">
    <text evidence="10">The sequence shown here is derived from an EMBL/GenBank/DDBJ whole genome shotgun (WGS) entry which is preliminary data.</text>
</comment>
<dbReference type="AlphaFoldDB" id="A0A916QDH6"/>
<dbReference type="GO" id="GO:0016887">
    <property type="term" value="F:ATP hydrolysis activity"/>
    <property type="evidence" value="ECO:0007669"/>
    <property type="project" value="InterPro"/>
</dbReference>
<evidence type="ECO:0000313" key="10">
    <source>
        <dbReference type="EMBL" id="GFR36984.1"/>
    </source>
</evidence>
<dbReference type="CDD" id="cd03225">
    <property type="entry name" value="ABC_cobalt_CbiO_domain1"/>
    <property type="match status" value="1"/>
</dbReference>
<evidence type="ECO:0000256" key="7">
    <source>
        <dbReference type="ARBA" id="ARBA00022967"/>
    </source>
</evidence>
<dbReference type="GO" id="GO:0015087">
    <property type="term" value="F:cobalt ion transmembrane transporter activity"/>
    <property type="evidence" value="ECO:0007669"/>
    <property type="project" value="UniProtKB-ARBA"/>
</dbReference>
<reference evidence="10" key="2">
    <citation type="journal article" date="2021" name="Data Brief">
        <title>Draft genome sequence data of the facultative, thermophilic, xylanolytic bacterium Paenibacillus sp. strain DA-C8.</title>
        <authorList>
            <person name="Chhe C."/>
            <person name="Uke A."/>
            <person name="Baramee S."/>
            <person name="Ungkulpasvich U."/>
            <person name="Tachaapaikoon C."/>
            <person name="Pason P."/>
            <person name="Waeonukul R."/>
            <person name="Ratanakhanokchai K."/>
            <person name="Kosugi A."/>
        </authorList>
    </citation>
    <scope>NUCLEOTIDE SEQUENCE</scope>
    <source>
        <strain evidence="10">DA-C8</strain>
    </source>
</reference>
<evidence type="ECO:0000256" key="1">
    <source>
        <dbReference type="ARBA" id="ARBA00004202"/>
    </source>
</evidence>
<reference evidence="10" key="1">
    <citation type="submission" date="2020-08" db="EMBL/GenBank/DDBJ databases">
        <authorList>
            <person name="Uke A."/>
            <person name="Chhe C."/>
            <person name="Baramee S."/>
            <person name="Kosugi A."/>
        </authorList>
    </citation>
    <scope>NUCLEOTIDE SEQUENCE</scope>
    <source>
        <strain evidence="10">DA-C8</strain>
    </source>
</reference>
<accession>A0A916QDH6</accession>
<evidence type="ECO:0000256" key="3">
    <source>
        <dbReference type="ARBA" id="ARBA00022448"/>
    </source>
</evidence>
<keyword evidence="4" id="KW-1003">Cell membrane</keyword>
<keyword evidence="3" id="KW-0813">Transport</keyword>
<keyword evidence="7" id="KW-1278">Translocase</keyword>
<dbReference type="FunFam" id="3.40.50.300:FF:000224">
    <property type="entry name" value="Energy-coupling factor transporter ATP-binding protein EcfA"/>
    <property type="match status" value="1"/>
</dbReference>
<protein>
    <submittedName>
        <fullName evidence="10">Energy-coupling factor transporter ATP-binding protein EcfA2</fullName>
    </submittedName>
</protein>
<keyword evidence="5" id="KW-0547">Nucleotide-binding</keyword>
<evidence type="ECO:0000256" key="8">
    <source>
        <dbReference type="ARBA" id="ARBA00023136"/>
    </source>
</evidence>
<gene>
    <name evidence="10" type="primary">ecfA2_1</name>
    <name evidence="10" type="ORF">PRECH8_02800</name>
</gene>
<keyword evidence="8" id="KW-0472">Membrane</keyword>
<evidence type="ECO:0000256" key="6">
    <source>
        <dbReference type="ARBA" id="ARBA00022840"/>
    </source>
</evidence>
<name>A0A916QDH6_9BACL</name>
<comment type="subcellular location">
    <subcellularLocation>
        <location evidence="1">Cell membrane</location>
        <topology evidence="1">Peripheral membrane protein</topology>
    </subcellularLocation>
</comment>
<dbReference type="InterPro" id="IPR003593">
    <property type="entry name" value="AAA+_ATPase"/>
</dbReference>
<evidence type="ECO:0000256" key="5">
    <source>
        <dbReference type="ARBA" id="ARBA00022741"/>
    </source>
</evidence>
<evidence type="ECO:0000256" key="2">
    <source>
        <dbReference type="ARBA" id="ARBA00005417"/>
    </source>
</evidence>
<keyword evidence="11" id="KW-1185">Reference proteome</keyword>
<dbReference type="InterPro" id="IPR050095">
    <property type="entry name" value="ECF_ABC_transporter_ATP-bd"/>
</dbReference>
<dbReference type="InterPro" id="IPR015856">
    <property type="entry name" value="ABC_transpr_CbiO/EcfA_su"/>
</dbReference>
<dbReference type="InterPro" id="IPR017871">
    <property type="entry name" value="ABC_transporter-like_CS"/>
</dbReference>
<dbReference type="PROSITE" id="PS50893">
    <property type="entry name" value="ABC_TRANSPORTER_2"/>
    <property type="match status" value="1"/>
</dbReference>
<dbReference type="SMART" id="SM00382">
    <property type="entry name" value="AAA"/>
    <property type="match status" value="1"/>
</dbReference>
<feature type="domain" description="ABC transporter" evidence="9">
    <location>
        <begin position="3"/>
        <end position="246"/>
    </location>
</feature>
<keyword evidence="6 10" id="KW-0067">ATP-binding</keyword>
<dbReference type="GO" id="GO:0042626">
    <property type="term" value="F:ATPase-coupled transmembrane transporter activity"/>
    <property type="evidence" value="ECO:0007669"/>
    <property type="project" value="TreeGrafter"/>
</dbReference>
<dbReference type="Proteomes" id="UP000654993">
    <property type="component" value="Unassembled WGS sequence"/>
</dbReference>
<dbReference type="PROSITE" id="PS00211">
    <property type="entry name" value="ABC_TRANSPORTER_1"/>
    <property type="match status" value="1"/>
</dbReference>
<comment type="similarity">
    <text evidence="2">Belongs to the ABC transporter superfamily.</text>
</comment>
<organism evidence="10 11">
    <name type="scientific">Insulibacter thermoxylanivorax</name>
    <dbReference type="NCBI Taxonomy" id="2749268"/>
    <lineage>
        <taxon>Bacteria</taxon>
        <taxon>Bacillati</taxon>
        <taxon>Bacillota</taxon>
        <taxon>Bacilli</taxon>
        <taxon>Bacillales</taxon>
        <taxon>Paenibacillaceae</taxon>
        <taxon>Insulibacter</taxon>
    </lineage>
</organism>
<sequence length="298" mass="33403">MDIRFEHVTYRYADDQPEVPPALRDLNLELGAGRFITVFGPPGSGKSTMLQLCNGIYQPSEGEVYILDYRIRSGEKLKLANELRRRVGLVFQFPERQLFEMTVLDDLCYGPVNFGIPREKAEQTARRVCQLLGLDEAVLTANPFHLSGGQMRKAAIAAVLAAEPDILVLDEPTASLDPISRDELLQIFRRLCDEEGKTIILVTHRLDEVLPYADEYVLLQQGKRVFHGSAAELITGSAELEARGFPMPSTVRMIRRIFEHYRLPAENITRDALTPEGLAVCIHDILARRVEACAVPSS</sequence>
<dbReference type="InterPro" id="IPR003439">
    <property type="entry name" value="ABC_transporter-like_ATP-bd"/>
</dbReference>
<evidence type="ECO:0000256" key="4">
    <source>
        <dbReference type="ARBA" id="ARBA00022475"/>
    </source>
</evidence>
<dbReference type="SUPFAM" id="SSF52540">
    <property type="entry name" value="P-loop containing nucleoside triphosphate hydrolases"/>
    <property type="match status" value="1"/>
</dbReference>
<dbReference type="EMBL" id="BMAQ01000002">
    <property type="protein sequence ID" value="GFR36984.1"/>
    <property type="molecule type" value="Genomic_DNA"/>
</dbReference>
<dbReference type="Gene3D" id="3.40.50.300">
    <property type="entry name" value="P-loop containing nucleotide triphosphate hydrolases"/>
    <property type="match status" value="1"/>
</dbReference>